<dbReference type="AlphaFoldDB" id="A0A817ZZH4"/>
<protein>
    <recommendedName>
        <fullName evidence="6">EGF-like domain-containing protein</fullName>
    </recommendedName>
</protein>
<dbReference type="InterPro" id="IPR000742">
    <property type="entry name" value="EGF"/>
</dbReference>
<reference evidence="7" key="1">
    <citation type="submission" date="2021-02" db="EMBL/GenBank/DDBJ databases">
        <authorList>
            <person name="Nowell W R."/>
        </authorList>
    </citation>
    <scope>NUCLEOTIDE SEQUENCE</scope>
</reference>
<keyword evidence="1 4" id="KW-0245">EGF-like domain</keyword>
<dbReference type="PROSITE" id="PS50026">
    <property type="entry name" value="EGF_3"/>
    <property type="match status" value="2"/>
</dbReference>
<dbReference type="Proteomes" id="UP000663872">
    <property type="component" value="Unassembled WGS sequence"/>
</dbReference>
<evidence type="ECO:0000256" key="1">
    <source>
        <dbReference type="ARBA" id="ARBA00022536"/>
    </source>
</evidence>
<dbReference type="SUPFAM" id="SSF57196">
    <property type="entry name" value="EGF/Laminin"/>
    <property type="match status" value="2"/>
</dbReference>
<comment type="caution">
    <text evidence="7">The sequence shown here is derived from an EMBL/GenBank/DDBJ whole genome shotgun (WGS) entry which is preliminary data.</text>
</comment>
<comment type="caution">
    <text evidence="4">Lacks conserved residue(s) required for the propagation of feature annotation.</text>
</comment>
<feature type="disulfide bond" evidence="4">
    <location>
        <begin position="35"/>
        <end position="44"/>
    </location>
</feature>
<evidence type="ECO:0000256" key="4">
    <source>
        <dbReference type="PROSITE-ProRule" id="PRU00076"/>
    </source>
</evidence>
<dbReference type="CDD" id="cd00054">
    <property type="entry name" value="EGF_CA"/>
    <property type="match status" value="2"/>
</dbReference>
<keyword evidence="2" id="KW-0732">Signal</keyword>
<keyword evidence="5" id="KW-1133">Transmembrane helix</keyword>
<name>A0A817ZZH4_9BILA</name>
<evidence type="ECO:0000256" key="2">
    <source>
        <dbReference type="ARBA" id="ARBA00022729"/>
    </source>
</evidence>
<proteinExistence type="predicted"/>
<dbReference type="PANTHER" id="PTHR12916:SF4">
    <property type="entry name" value="UNINFLATABLE, ISOFORM C"/>
    <property type="match status" value="1"/>
</dbReference>
<evidence type="ECO:0000313" key="8">
    <source>
        <dbReference type="Proteomes" id="UP000663872"/>
    </source>
</evidence>
<dbReference type="PANTHER" id="PTHR12916">
    <property type="entry name" value="CYTOCHROME C OXIDASE POLYPEPTIDE VIC-2"/>
    <property type="match status" value="1"/>
</dbReference>
<dbReference type="EMBL" id="CAJNYT010001137">
    <property type="protein sequence ID" value="CAF3397282.1"/>
    <property type="molecule type" value="Genomic_DNA"/>
</dbReference>
<feature type="domain" description="EGF-like" evidence="6">
    <location>
        <begin position="77"/>
        <end position="114"/>
    </location>
</feature>
<dbReference type="PROSITE" id="PS01186">
    <property type="entry name" value="EGF_2"/>
    <property type="match status" value="2"/>
</dbReference>
<keyword evidence="5" id="KW-0472">Membrane</keyword>
<organism evidence="7 8">
    <name type="scientific">Rotaria socialis</name>
    <dbReference type="NCBI Taxonomy" id="392032"/>
    <lineage>
        <taxon>Eukaryota</taxon>
        <taxon>Metazoa</taxon>
        <taxon>Spiralia</taxon>
        <taxon>Gnathifera</taxon>
        <taxon>Rotifera</taxon>
        <taxon>Eurotatoria</taxon>
        <taxon>Bdelloidea</taxon>
        <taxon>Philodinida</taxon>
        <taxon>Philodinidae</taxon>
        <taxon>Rotaria</taxon>
    </lineage>
</organism>
<evidence type="ECO:0000259" key="6">
    <source>
        <dbReference type="PROSITE" id="PS50026"/>
    </source>
</evidence>
<sequence length="617" mass="68347">MGVNCDMSSSLCAIKQPCKNNGTCNGTHYSYDCSCPCGFNGTDCEFDYRPCTCNETSDSLFVCACLSGWQGVHCESMVNFCDNNPCLNNGVCRPLLENYTCECPGDCYCGRLCQISSPKTIMFKTISKSFAYISILAVAAVAMFVITMDMLKYCFGIDPTQSVDLCPDNDALNFTTIFLITFGSGPTLFSNKTPADFNFTTSHSQSFTFDVNDGMFAFVNEVPDLNNGWHGNASDYTTNDTDGYMFLVNVQGIDPQIFNYKIDDLHIGRLYEFSAYVANVVRKEKCLNKPNIRFEVRAINESGNVIAKKGTGDVPACYNMSWSKYDISFETTHSSVVLLMLSNVAEGSGNDLAIDDIELRVYSTNDLDDTSTTASSIFDCKNNDEDYCECSNDFIGLSCKIQSDDVCSKHDNNTYESLFFITFGSGSDRFYSKTASDFNFKTDLKKESWSNFKPGAYAFVNSVPSSLTVLWHDAAKDHTTNDTDGYMYLAGVGNVNDMIFNYNITNLCVGVDYEYSAYLTNVMRDIRWVSVTEPNIRFEVRAVHKKGDLIAQKSTGDIPVYQHMTWSKHGLSFVATSSSVVLLMISNVGGHPGNDLAIDDIQLRVSSANQTGFCYPG</sequence>
<evidence type="ECO:0000256" key="5">
    <source>
        <dbReference type="SAM" id="Phobius"/>
    </source>
</evidence>
<keyword evidence="4" id="KW-1015">Disulfide bond</keyword>
<accession>A0A817ZZH4</accession>
<keyword evidence="3" id="KW-0677">Repeat</keyword>
<dbReference type="PROSITE" id="PS00022">
    <property type="entry name" value="EGF_1"/>
    <property type="match status" value="2"/>
</dbReference>
<evidence type="ECO:0000256" key="3">
    <source>
        <dbReference type="ARBA" id="ARBA00022737"/>
    </source>
</evidence>
<feature type="transmembrane region" description="Helical" evidence="5">
    <location>
        <begin position="129"/>
        <end position="151"/>
    </location>
</feature>
<dbReference type="Gene3D" id="2.10.25.10">
    <property type="entry name" value="Laminin"/>
    <property type="match status" value="2"/>
</dbReference>
<feature type="domain" description="EGF-like" evidence="6">
    <location>
        <begin position="8"/>
        <end position="45"/>
    </location>
</feature>
<keyword evidence="5" id="KW-0812">Transmembrane</keyword>
<dbReference type="SMART" id="SM00181">
    <property type="entry name" value="EGF"/>
    <property type="match status" value="3"/>
</dbReference>
<evidence type="ECO:0000313" key="7">
    <source>
        <dbReference type="EMBL" id="CAF3397282.1"/>
    </source>
</evidence>
<gene>
    <name evidence="7" type="ORF">GRG538_LOCUS9681</name>
</gene>